<reference evidence="2 3" key="1">
    <citation type="submission" date="2016-05" db="EMBL/GenBank/DDBJ databases">
        <title>Comparative analysis of secretome profiles of manganese(II)-oxidizing ascomycete fungi.</title>
        <authorList>
            <consortium name="DOE Joint Genome Institute"/>
            <person name="Zeiner C.A."/>
            <person name="Purvine S.O."/>
            <person name="Zink E.M."/>
            <person name="Wu S."/>
            <person name="Pasa-Tolic L."/>
            <person name="Chaput D.L."/>
            <person name="Haridas S."/>
            <person name="Grigoriev I.V."/>
            <person name="Santelli C.M."/>
            <person name="Hansel C.M."/>
        </authorList>
    </citation>
    <scope>NUCLEOTIDE SEQUENCE [LARGE SCALE GENOMIC DNA]</scope>
    <source>
        <strain evidence="2 3">SRC1lrK2f</strain>
    </source>
</reference>
<organism evidence="2 3">
    <name type="scientific">Alternaria alternata</name>
    <name type="common">Alternaria rot fungus</name>
    <name type="synonym">Torula alternata</name>
    <dbReference type="NCBI Taxonomy" id="5599"/>
    <lineage>
        <taxon>Eukaryota</taxon>
        <taxon>Fungi</taxon>
        <taxon>Dikarya</taxon>
        <taxon>Ascomycota</taxon>
        <taxon>Pezizomycotina</taxon>
        <taxon>Dothideomycetes</taxon>
        <taxon>Pleosporomycetidae</taxon>
        <taxon>Pleosporales</taxon>
        <taxon>Pleosporineae</taxon>
        <taxon>Pleosporaceae</taxon>
        <taxon>Alternaria</taxon>
        <taxon>Alternaria sect. Alternaria</taxon>
        <taxon>Alternaria alternata complex</taxon>
    </lineage>
</organism>
<accession>A0A177DTA9</accession>
<feature type="compositionally biased region" description="Polar residues" evidence="1">
    <location>
        <begin position="529"/>
        <end position="552"/>
    </location>
</feature>
<dbReference type="AlphaFoldDB" id="A0A177DTA9"/>
<feature type="region of interest" description="Disordered" evidence="1">
    <location>
        <begin position="217"/>
        <end position="340"/>
    </location>
</feature>
<feature type="compositionally biased region" description="Basic residues" evidence="1">
    <location>
        <begin position="611"/>
        <end position="621"/>
    </location>
</feature>
<protein>
    <submittedName>
        <fullName evidence="2">Uncharacterized protein</fullName>
    </submittedName>
</protein>
<sequence>MRSKSTTPHRRFFIRPAARKSAGRNRSSLCKTYFHEPLVRQSGGLQLNDHSASMSSITPQSFVDDGGSFTKRIPRGLDQRHVARWIASSKSEASAYTGSFVDDGADMQLPPGVAPGFGPIDTRFYKQKKRKEPRDGVQTVWSDDVQKAISGDIQRNLEKIRELGGLEVKRTDRDGCQDKKPGDQEKVKKDTVTVPMPPQWGTFVIKADDGRVIVVDKDGEFDSGPQKALSEQPKHWVKAASTVESASLARGPVPHSTPMHRTSSRQTKERSKEKQKQKSGSEKNVKNNKSRRSHLSSSKTLTSISESEYEEGYLHSDGEDMGSPTGFMMTGGASGWPSSRASSVAHTAVSMSDAYEYIVPGSPTKAISEGFRYVRPRSQGYKDIIPVSNSWIEKKASSMRDTKVLSEVSWDGGQFESAWKVASPSHSCKSHRSTHTSNKSPKSKNDSDSASGKSHATYKAPTVEDASGEEDYIATGWGGSVKSTETQGWEGREPASMLSANTPHPHTWAGAGSKSSSERSWSKRPKATDNASWTGVESPTFQQIANSPTSVHFGSPTLPLGDTTWDGLERNKSTSEVGVVGTGSERASLGRQSQVSSIQSARRSHGSHDTRRSHRSSKHVHPTGWEDGQAGWAGGSQTSHLSRHSQRPDDAAIWPGSHAVSEQSWSSQKARVDDDSGGQWGGADQDVGKYANGYDEDNATYLNDSWNGVPVRVGSRAGSRSPRQSSAATGWV</sequence>
<dbReference type="RefSeq" id="XP_018388099.1">
    <property type="nucleotide sequence ID" value="XM_018536191.1"/>
</dbReference>
<dbReference type="EMBL" id="KV441474">
    <property type="protein sequence ID" value="OAG22678.1"/>
    <property type="molecule type" value="Genomic_DNA"/>
</dbReference>
<feature type="region of interest" description="Disordered" evidence="1">
    <location>
        <begin position="171"/>
        <end position="194"/>
    </location>
</feature>
<dbReference type="Proteomes" id="UP000077248">
    <property type="component" value="Unassembled WGS sequence"/>
</dbReference>
<name>A0A177DTA9_ALTAL</name>
<feature type="compositionally biased region" description="Polar residues" evidence="1">
    <location>
        <begin position="590"/>
        <end position="601"/>
    </location>
</feature>
<feature type="compositionally biased region" description="Polar residues" evidence="1">
    <location>
        <begin position="721"/>
        <end position="732"/>
    </location>
</feature>
<feature type="compositionally biased region" description="Basic and acidic residues" evidence="1">
    <location>
        <begin position="171"/>
        <end position="191"/>
    </location>
</feature>
<evidence type="ECO:0000313" key="2">
    <source>
        <dbReference type="EMBL" id="OAG22678.1"/>
    </source>
</evidence>
<gene>
    <name evidence="2" type="ORF">CC77DRAFT_985198</name>
</gene>
<feature type="compositionally biased region" description="Polar residues" evidence="1">
    <location>
        <begin position="660"/>
        <end position="669"/>
    </location>
</feature>
<proteinExistence type="predicted"/>
<feature type="region of interest" description="Disordered" evidence="1">
    <location>
        <begin position="422"/>
        <end position="732"/>
    </location>
</feature>
<feature type="compositionally biased region" description="Basic and acidic residues" evidence="1">
    <location>
        <begin position="266"/>
        <end position="285"/>
    </location>
</feature>
<dbReference type="VEuPathDB" id="FungiDB:CC77DRAFT_985198"/>
<evidence type="ECO:0000256" key="1">
    <source>
        <dbReference type="SAM" id="MobiDB-lite"/>
    </source>
</evidence>
<dbReference type="KEGG" id="aalt:CC77DRAFT_985198"/>
<dbReference type="GeneID" id="29121785"/>
<feature type="compositionally biased region" description="Low complexity" evidence="1">
    <location>
        <begin position="295"/>
        <end position="306"/>
    </location>
</feature>
<evidence type="ECO:0000313" key="3">
    <source>
        <dbReference type="Proteomes" id="UP000077248"/>
    </source>
</evidence>
<dbReference type="OMA" id="WGTFVIR"/>
<keyword evidence="3" id="KW-1185">Reference proteome</keyword>